<proteinExistence type="predicted"/>
<dbReference type="AlphaFoldDB" id="A0A1I8AWQ5"/>
<name>A0A1I8AWQ5_MELHA</name>
<dbReference type="PROSITE" id="PS50181">
    <property type="entry name" value="FBOX"/>
    <property type="match status" value="1"/>
</dbReference>
<accession>A0A1I8AWQ5</accession>
<dbReference type="Gene3D" id="1.20.1280.50">
    <property type="match status" value="1"/>
</dbReference>
<evidence type="ECO:0000313" key="2">
    <source>
        <dbReference type="Proteomes" id="UP000095281"/>
    </source>
</evidence>
<dbReference type="InterPro" id="IPR001810">
    <property type="entry name" value="F-box_dom"/>
</dbReference>
<dbReference type="WBParaSite" id="MhA1_Contig103.frz3.gene3">
    <property type="protein sequence ID" value="MhA1_Contig103.frz3.gene3"/>
    <property type="gene ID" value="MhA1_Contig103.frz3.gene3"/>
</dbReference>
<reference evidence="3" key="1">
    <citation type="submission" date="2016-11" db="UniProtKB">
        <authorList>
            <consortium name="WormBaseParasite"/>
        </authorList>
    </citation>
    <scope>IDENTIFICATION</scope>
</reference>
<protein>
    <submittedName>
        <fullName evidence="3">F-box domain-containing protein</fullName>
    </submittedName>
</protein>
<sequence length="103" mass="12464">MNSIIYSLPTETKLDIFKFLNFNQLFSLQQTCRYFNKFIKEFKEELARLKFDLIQILSIKNGDFHRYKFVNHVSDLIDYQLSKQKILKSYEIIIMFPNILTLN</sequence>
<keyword evidence="2" id="KW-1185">Reference proteome</keyword>
<dbReference type="CDD" id="cd09917">
    <property type="entry name" value="F-box_SF"/>
    <property type="match status" value="1"/>
</dbReference>
<dbReference type="Pfam" id="PF12937">
    <property type="entry name" value="F-box-like"/>
    <property type="match status" value="1"/>
</dbReference>
<evidence type="ECO:0000259" key="1">
    <source>
        <dbReference type="PROSITE" id="PS50181"/>
    </source>
</evidence>
<dbReference type="Proteomes" id="UP000095281">
    <property type="component" value="Unplaced"/>
</dbReference>
<evidence type="ECO:0000313" key="3">
    <source>
        <dbReference type="WBParaSite" id="MhA1_Contig103.frz3.gene3"/>
    </source>
</evidence>
<dbReference type="InterPro" id="IPR036047">
    <property type="entry name" value="F-box-like_dom_sf"/>
</dbReference>
<dbReference type="SMART" id="SM00256">
    <property type="entry name" value="FBOX"/>
    <property type="match status" value="1"/>
</dbReference>
<feature type="domain" description="F-box" evidence="1">
    <location>
        <begin position="2"/>
        <end position="49"/>
    </location>
</feature>
<dbReference type="SUPFAM" id="SSF81383">
    <property type="entry name" value="F-box domain"/>
    <property type="match status" value="1"/>
</dbReference>
<organism evidence="2 3">
    <name type="scientific">Meloidogyne hapla</name>
    <name type="common">Root-knot nematode worm</name>
    <dbReference type="NCBI Taxonomy" id="6305"/>
    <lineage>
        <taxon>Eukaryota</taxon>
        <taxon>Metazoa</taxon>
        <taxon>Ecdysozoa</taxon>
        <taxon>Nematoda</taxon>
        <taxon>Chromadorea</taxon>
        <taxon>Rhabditida</taxon>
        <taxon>Tylenchina</taxon>
        <taxon>Tylenchomorpha</taxon>
        <taxon>Tylenchoidea</taxon>
        <taxon>Meloidogynidae</taxon>
        <taxon>Meloidogyninae</taxon>
        <taxon>Meloidogyne</taxon>
    </lineage>
</organism>